<evidence type="ECO:0000313" key="2">
    <source>
        <dbReference type="Proteomes" id="UP000179807"/>
    </source>
</evidence>
<organism evidence="1 2">
    <name type="scientific">Tritrichomonas foetus</name>
    <dbReference type="NCBI Taxonomy" id="1144522"/>
    <lineage>
        <taxon>Eukaryota</taxon>
        <taxon>Metamonada</taxon>
        <taxon>Parabasalia</taxon>
        <taxon>Tritrichomonadida</taxon>
        <taxon>Tritrichomonadidae</taxon>
        <taxon>Tritrichomonas</taxon>
    </lineage>
</organism>
<sequence length="167" mass="19050">MTQQKKTLPRGWDPALEELLAAPIKRAERLSNIGWSERNMTKILDTKTLIEAINVRSVKEESVTTWVDPLKARASRINHLINMPLSPRKPIVIPCSCAAVKQRDKQKIEKIIRQRNRVSNNEMFEIMKRDTATATTSHTNSGLTRRFPAGLNTRCSALATRHKSFFD</sequence>
<dbReference type="EMBL" id="MLAK01000564">
    <property type="protein sequence ID" value="OHT12400.1"/>
    <property type="molecule type" value="Genomic_DNA"/>
</dbReference>
<dbReference type="AlphaFoldDB" id="A0A1J4KNB9"/>
<dbReference type="GeneID" id="94834485"/>
<keyword evidence="2" id="KW-1185">Reference proteome</keyword>
<evidence type="ECO:0000313" key="1">
    <source>
        <dbReference type="EMBL" id="OHT12400.1"/>
    </source>
</evidence>
<dbReference type="VEuPathDB" id="TrichDB:TRFO_17769"/>
<dbReference type="Proteomes" id="UP000179807">
    <property type="component" value="Unassembled WGS sequence"/>
</dbReference>
<protein>
    <submittedName>
        <fullName evidence="1">Uncharacterized protein</fullName>
    </submittedName>
</protein>
<name>A0A1J4KNB9_9EUKA</name>
<dbReference type="RefSeq" id="XP_068365536.1">
    <property type="nucleotide sequence ID" value="XM_068499781.1"/>
</dbReference>
<proteinExistence type="predicted"/>
<accession>A0A1J4KNB9</accession>
<comment type="caution">
    <text evidence="1">The sequence shown here is derived from an EMBL/GenBank/DDBJ whole genome shotgun (WGS) entry which is preliminary data.</text>
</comment>
<gene>
    <name evidence="1" type="ORF">TRFO_17769</name>
</gene>
<reference evidence="1" key="1">
    <citation type="submission" date="2016-10" db="EMBL/GenBank/DDBJ databases">
        <authorList>
            <person name="Benchimol M."/>
            <person name="Almeida L.G."/>
            <person name="Vasconcelos A.T."/>
            <person name="Perreira-Neves A."/>
            <person name="Rosa I.A."/>
            <person name="Tasca T."/>
            <person name="Bogo M.R."/>
            <person name="de Souza W."/>
        </authorList>
    </citation>
    <scope>NUCLEOTIDE SEQUENCE [LARGE SCALE GENOMIC DNA]</scope>
    <source>
        <strain evidence="1">K</strain>
    </source>
</reference>